<comment type="caution">
    <text evidence="1">The sequence shown here is derived from an EMBL/GenBank/DDBJ whole genome shotgun (WGS) entry which is preliminary data.</text>
</comment>
<accession>A0A2S8BGD8</accession>
<reference evidence="1 2" key="1">
    <citation type="journal article" date="2017" name="Int. J. Syst. Evol. Microbiol.">
        <title>Mycobacterium talmoniae sp. nov., a slowly growing mycobacterium isolated from human respiratory samples.</title>
        <authorList>
            <person name="Davidson R.M."/>
            <person name="DeGroote M.A."/>
            <person name="Marola J.L."/>
            <person name="Buss S."/>
            <person name="Jones V."/>
            <person name="McNeil M.R."/>
            <person name="Freifeld A.G."/>
            <person name="Elaine Epperson L."/>
            <person name="Hasan N.A."/>
            <person name="Jackson M."/>
            <person name="Iwen P.C."/>
            <person name="Salfinger M."/>
            <person name="Strong M."/>
        </authorList>
    </citation>
    <scope>NUCLEOTIDE SEQUENCE [LARGE SCALE GENOMIC DNA]</scope>
    <source>
        <strain evidence="1 2">ATCC BAA-2683</strain>
    </source>
</reference>
<dbReference type="Proteomes" id="UP000238296">
    <property type="component" value="Unassembled WGS sequence"/>
</dbReference>
<dbReference type="EMBL" id="PPEA01000601">
    <property type="protein sequence ID" value="PQM45686.1"/>
    <property type="molecule type" value="Genomic_DNA"/>
</dbReference>
<organism evidence="1 2">
    <name type="scientific">Mycobacterium talmoniae</name>
    <dbReference type="NCBI Taxonomy" id="1858794"/>
    <lineage>
        <taxon>Bacteria</taxon>
        <taxon>Bacillati</taxon>
        <taxon>Actinomycetota</taxon>
        <taxon>Actinomycetes</taxon>
        <taxon>Mycobacteriales</taxon>
        <taxon>Mycobacteriaceae</taxon>
        <taxon>Mycobacterium</taxon>
    </lineage>
</organism>
<name>A0A2S8BGD8_9MYCO</name>
<evidence type="ECO:0000313" key="1">
    <source>
        <dbReference type="EMBL" id="PQM45686.1"/>
    </source>
</evidence>
<gene>
    <name evidence="1" type="ORF">C1Y40_04130</name>
</gene>
<protein>
    <submittedName>
        <fullName evidence="1">Uncharacterized protein</fullName>
    </submittedName>
</protein>
<evidence type="ECO:0000313" key="2">
    <source>
        <dbReference type="Proteomes" id="UP000238296"/>
    </source>
</evidence>
<dbReference type="AlphaFoldDB" id="A0A2S8BGD8"/>
<proteinExistence type="predicted"/>
<sequence length="56" mass="6464">MRICKHCGVRVELVATAPPGTLELEREWMHVQRWGLGDVMATRYRVCRQPETVAEP</sequence>